<name>A0A256GG27_9HYPH</name>
<dbReference type="SUPFAM" id="SSF52172">
    <property type="entry name" value="CheY-like"/>
    <property type="match status" value="1"/>
</dbReference>
<evidence type="ECO:0000313" key="1">
    <source>
        <dbReference type="EMBL" id="OYR26059.1"/>
    </source>
</evidence>
<sequence>MRLFAGKRILVFEDGFLLSEEAESRLTNAGAVILGPVTTASQALDYLECEAIDAVVMDVALEPEAVLSLISELERGAVPFIFALPDNPRLDGQRFAGFILSARNNDLSTIAEALFLRRNLEQ</sequence>
<comment type="caution">
    <text evidence="1">The sequence shown here is derived from an EMBL/GenBank/DDBJ whole genome shotgun (WGS) entry which is preliminary data.</text>
</comment>
<evidence type="ECO:0000313" key="2">
    <source>
        <dbReference type="Proteomes" id="UP000216363"/>
    </source>
</evidence>
<gene>
    <name evidence="1" type="ORF">CES86_4113</name>
</gene>
<accession>A0A256GG27</accession>
<protein>
    <submittedName>
        <fullName evidence="1">Response regulator</fullName>
    </submittedName>
</protein>
<dbReference type="InterPro" id="IPR011006">
    <property type="entry name" value="CheY-like_superfamily"/>
</dbReference>
<dbReference type="Proteomes" id="UP000216363">
    <property type="component" value="Unassembled WGS sequence"/>
</dbReference>
<reference evidence="1 2" key="1">
    <citation type="submission" date="2017-07" db="EMBL/GenBank/DDBJ databases">
        <title>Draft genome of Ochrobactrum lupini type strain LUP21.</title>
        <authorList>
            <person name="Krzyzanowska D.M."/>
            <person name="Jafra S."/>
        </authorList>
    </citation>
    <scope>NUCLEOTIDE SEQUENCE [LARGE SCALE GENOMIC DNA]</scope>
    <source>
        <strain evidence="1 2">LUP21</strain>
    </source>
</reference>
<proteinExistence type="predicted"/>
<dbReference type="Gene3D" id="3.40.50.2300">
    <property type="match status" value="1"/>
</dbReference>
<dbReference type="RefSeq" id="WP_094515388.1">
    <property type="nucleotide sequence ID" value="NZ_JBHEEP010000032.1"/>
</dbReference>
<organism evidence="1 2">
    <name type="scientific">Brucella lupini</name>
    <dbReference type="NCBI Taxonomy" id="255457"/>
    <lineage>
        <taxon>Bacteria</taxon>
        <taxon>Pseudomonadati</taxon>
        <taxon>Pseudomonadota</taxon>
        <taxon>Alphaproteobacteria</taxon>
        <taxon>Hyphomicrobiales</taxon>
        <taxon>Brucellaceae</taxon>
        <taxon>Brucella/Ochrobactrum group</taxon>
        <taxon>Brucella</taxon>
    </lineage>
</organism>
<dbReference type="EMBL" id="NNRN01000056">
    <property type="protein sequence ID" value="OYR26059.1"/>
    <property type="molecule type" value="Genomic_DNA"/>
</dbReference>
<dbReference type="AlphaFoldDB" id="A0A256GG27"/>